<reference evidence="3" key="2">
    <citation type="submission" date="2024-10" db="UniProtKB">
        <authorList>
            <consortium name="EnsemblProtists"/>
        </authorList>
    </citation>
    <scope>IDENTIFICATION</scope>
</reference>
<dbReference type="Pfam" id="PF25413">
    <property type="entry name" value="Rossman_Mical"/>
    <property type="match status" value="1"/>
</dbReference>
<evidence type="ECO:0000313" key="3">
    <source>
        <dbReference type="EnsemblProtists" id="EOD12354"/>
    </source>
</evidence>
<accession>A0A0D3IM69</accession>
<dbReference type="PaxDb" id="2903-EOD12354"/>
<organism evidence="3 4">
    <name type="scientific">Emiliania huxleyi (strain CCMP1516)</name>
    <dbReference type="NCBI Taxonomy" id="280463"/>
    <lineage>
        <taxon>Eukaryota</taxon>
        <taxon>Haptista</taxon>
        <taxon>Haptophyta</taxon>
        <taxon>Prymnesiophyceae</taxon>
        <taxon>Isochrysidales</taxon>
        <taxon>Noelaerhabdaceae</taxon>
        <taxon>Emiliania</taxon>
    </lineage>
</organism>
<reference evidence="4" key="1">
    <citation type="journal article" date="2013" name="Nature">
        <title>Pan genome of the phytoplankton Emiliania underpins its global distribution.</title>
        <authorList>
            <person name="Read B.A."/>
            <person name="Kegel J."/>
            <person name="Klute M.J."/>
            <person name="Kuo A."/>
            <person name="Lefebvre S.C."/>
            <person name="Maumus F."/>
            <person name="Mayer C."/>
            <person name="Miller J."/>
            <person name="Monier A."/>
            <person name="Salamov A."/>
            <person name="Young J."/>
            <person name="Aguilar M."/>
            <person name="Claverie J.M."/>
            <person name="Frickenhaus S."/>
            <person name="Gonzalez K."/>
            <person name="Herman E.K."/>
            <person name="Lin Y.C."/>
            <person name="Napier J."/>
            <person name="Ogata H."/>
            <person name="Sarno A.F."/>
            <person name="Shmutz J."/>
            <person name="Schroeder D."/>
            <person name="de Vargas C."/>
            <person name="Verret F."/>
            <person name="von Dassow P."/>
            <person name="Valentin K."/>
            <person name="Van de Peer Y."/>
            <person name="Wheeler G."/>
            <person name="Dacks J.B."/>
            <person name="Delwiche C.F."/>
            <person name="Dyhrman S.T."/>
            <person name="Glockner G."/>
            <person name="John U."/>
            <person name="Richards T."/>
            <person name="Worden A.Z."/>
            <person name="Zhang X."/>
            <person name="Grigoriev I.V."/>
            <person name="Allen A.E."/>
            <person name="Bidle K."/>
            <person name="Borodovsky M."/>
            <person name="Bowler C."/>
            <person name="Brownlee C."/>
            <person name="Cock J.M."/>
            <person name="Elias M."/>
            <person name="Gladyshev V.N."/>
            <person name="Groth M."/>
            <person name="Guda C."/>
            <person name="Hadaegh A."/>
            <person name="Iglesias-Rodriguez M.D."/>
            <person name="Jenkins J."/>
            <person name="Jones B.M."/>
            <person name="Lawson T."/>
            <person name="Leese F."/>
            <person name="Lindquist E."/>
            <person name="Lobanov A."/>
            <person name="Lomsadze A."/>
            <person name="Malik S.B."/>
            <person name="Marsh M.E."/>
            <person name="Mackinder L."/>
            <person name="Mock T."/>
            <person name="Mueller-Roeber B."/>
            <person name="Pagarete A."/>
            <person name="Parker M."/>
            <person name="Probert I."/>
            <person name="Quesneville H."/>
            <person name="Raines C."/>
            <person name="Rensing S.A."/>
            <person name="Riano-Pachon D.M."/>
            <person name="Richier S."/>
            <person name="Rokitta S."/>
            <person name="Shiraiwa Y."/>
            <person name="Soanes D.M."/>
            <person name="van der Giezen M."/>
            <person name="Wahlund T.M."/>
            <person name="Williams B."/>
            <person name="Wilson W."/>
            <person name="Wolfe G."/>
            <person name="Wurch L.L."/>
        </authorList>
    </citation>
    <scope>NUCLEOTIDE SEQUENCE</scope>
</reference>
<feature type="domain" description="[F-actin]-monooxygenase MICAL1-3-like Rossman" evidence="2">
    <location>
        <begin position="96"/>
        <end position="160"/>
    </location>
</feature>
<dbReference type="KEGG" id="ehx:EMIHUDRAFT_213564"/>
<dbReference type="HOGENOM" id="CLU_477729_0_0_1"/>
<dbReference type="GeneID" id="17258539"/>
<dbReference type="Proteomes" id="UP000013827">
    <property type="component" value="Unassembled WGS sequence"/>
</dbReference>
<dbReference type="RefSeq" id="XP_005764783.1">
    <property type="nucleotide sequence ID" value="XM_005764726.1"/>
</dbReference>
<evidence type="ECO:0000313" key="4">
    <source>
        <dbReference type="Proteomes" id="UP000013827"/>
    </source>
</evidence>
<keyword evidence="4" id="KW-1185">Reference proteome</keyword>
<feature type="region of interest" description="Disordered" evidence="1">
    <location>
        <begin position="545"/>
        <end position="571"/>
    </location>
</feature>
<name>A0A0D3IM69_EMIH1</name>
<dbReference type="Gene3D" id="3.50.50.60">
    <property type="entry name" value="FAD/NAD(P)-binding domain"/>
    <property type="match status" value="2"/>
</dbReference>
<dbReference type="EnsemblProtists" id="EOD12354">
    <property type="protein sequence ID" value="EOD12354"/>
    <property type="gene ID" value="EMIHUDRAFT_213564"/>
</dbReference>
<sequence length="571" mass="62178">MTQRNSLDATFALSADVTLPGGLVFLPFDALLIAEGEWSNSCNRLGIDKAVNVFSQAIGLIINMNYDAKDAAERQLRDRVVRPNDDGEHKRIVDDLKKAGVDFEFIEYLKGETHYIVVTITKASLLGLGALRADLPRERLLERSNVDEEKLLGAARTVATIFGLPAESSFCDFHPVKLFDFSSRAKALCGYKVLGVCTGGSQQGQVSSLDIEAHDELGIAEAAYFERALPELRATAMELQEATDDDGRSRLTERTRLAKLERLHQARADIAALEEAQRAFKERVEIKRGLTSLVPVFPVGDSLLEPFWPQGLGSNRGFHSALDAAWAVHVLSVQGLQASLLERNFAYDLMMQMNWFSKYIKKGEAWRTDPLYRYSHSQILETIGQYTDPLAKRLYRGTDAVPARIASAGLKNDVNMLVGGADCGEYDPPAGLVASAAAPLSHTTPPAPKISSSAPPHVDLLRIWLLVLGVFLCTVSLAAADGARIPQPEAQVALVLVVWGTLHAVLAARFSADDAHASGRLRFHYSVALISAACLHIAGGSVADEAAGEPPTPAEAWEQELRGSEHRYGRS</sequence>
<dbReference type="AlphaFoldDB" id="A0A0D3IM69"/>
<protein>
    <recommendedName>
        <fullName evidence="2">[F-actin]-monooxygenase MICAL1-3-like Rossman domain-containing protein</fullName>
    </recommendedName>
</protein>
<proteinExistence type="predicted"/>
<dbReference type="InterPro" id="IPR036188">
    <property type="entry name" value="FAD/NAD-bd_sf"/>
</dbReference>
<evidence type="ECO:0000256" key="1">
    <source>
        <dbReference type="SAM" id="MobiDB-lite"/>
    </source>
</evidence>
<feature type="compositionally biased region" description="Basic and acidic residues" evidence="1">
    <location>
        <begin position="559"/>
        <end position="571"/>
    </location>
</feature>
<dbReference type="InterPro" id="IPR057494">
    <property type="entry name" value="Rossman_Mical"/>
</dbReference>
<evidence type="ECO:0000259" key="2">
    <source>
        <dbReference type="Pfam" id="PF25413"/>
    </source>
</evidence>